<dbReference type="InterPro" id="IPR007023">
    <property type="entry name" value="Ribosom_reg"/>
</dbReference>
<feature type="region of interest" description="Disordered" evidence="6">
    <location>
        <begin position="76"/>
        <end position="105"/>
    </location>
</feature>
<dbReference type="Proteomes" id="UP000077266">
    <property type="component" value="Unassembled WGS sequence"/>
</dbReference>
<proteinExistence type="inferred from homology"/>
<evidence type="ECO:0000256" key="1">
    <source>
        <dbReference type="ARBA" id="ARBA00004123"/>
    </source>
</evidence>
<evidence type="ECO:0000313" key="8">
    <source>
        <dbReference type="Proteomes" id="UP000077266"/>
    </source>
</evidence>
<evidence type="ECO:0000256" key="4">
    <source>
        <dbReference type="ARBA" id="ARBA00023242"/>
    </source>
</evidence>
<organism evidence="7 8">
    <name type="scientific">Exidia glandulosa HHB12029</name>
    <dbReference type="NCBI Taxonomy" id="1314781"/>
    <lineage>
        <taxon>Eukaryota</taxon>
        <taxon>Fungi</taxon>
        <taxon>Dikarya</taxon>
        <taxon>Basidiomycota</taxon>
        <taxon>Agaricomycotina</taxon>
        <taxon>Agaricomycetes</taxon>
        <taxon>Auriculariales</taxon>
        <taxon>Exidiaceae</taxon>
        <taxon>Exidia</taxon>
    </lineage>
</organism>
<reference evidence="7 8" key="1">
    <citation type="journal article" date="2016" name="Mol. Biol. Evol.">
        <title>Comparative Genomics of Early-Diverging Mushroom-Forming Fungi Provides Insights into the Origins of Lignocellulose Decay Capabilities.</title>
        <authorList>
            <person name="Nagy L.G."/>
            <person name="Riley R."/>
            <person name="Tritt A."/>
            <person name="Adam C."/>
            <person name="Daum C."/>
            <person name="Floudas D."/>
            <person name="Sun H."/>
            <person name="Yadav J.S."/>
            <person name="Pangilinan J."/>
            <person name="Larsson K.H."/>
            <person name="Matsuura K."/>
            <person name="Barry K."/>
            <person name="Labutti K."/>
            <person name="Kuo R."/>
            <person name="Ohm R.A."/>
            <person name="Bhattacharya S.S."/>
            <person name="Shirouzu T."/>
            <person name="Yoshinaga Y."/>
            <person name="Martin F.M."/>
            <person name="Grigoriev I.V."/>
            <person name="Hibbett D.S."/>
        </authorList>
    </citation>
    <scope>NUCLEOTIDE SEQUENCE [LARGE SCALE GENOMIC DNA]</scope>
    <source>
        <strain evidence="7 8">HHB12029</strain>
    </source>
</reference>
<dbReference type="EMBL" id="KV425882">
    <property type="protein sequence ID" value="KZW04373.1"/>
    <property type="molecule type" value="Genomic_DNA"/>
</dbReference>
<dbReference type="AlphaFoldDB" id="A0A165R1N9"/>
<evidence type="ECO:0000256" key="6">
    <source>
        <dbReference type="SAM" id="MobiDB-lite"/>
    </source>
</evidence>
<dbReference type="STRING" id="1314781.A0A165R1N9"/>
<keyword evidence="3 5" id="KW-0690">Ribosome biogenesis</keyword>
<gene>
    <name evidence="7" type="ORF">EXIGLDRAFT_635902</name>
</gene>
<comment type="similarity">
    <text evidence="2 5">Belongs to the RRS1 family.</text>
</comment>
<evidence type="ECO:0000256" key="2">
    <source>
        <dbReference type="ARBA" id="ARBA00010077"/>
    </source>
</evidence>
<name>A0A165R1N9_EXIGL</name>
<feature type="region of interest" description="Disordered" evidence="6">
    <location>
        <begin position="284"/>
        <end position="316"/>
    </location>
</feature>
<feature type="compositionally biased region" description="Basic and acidic residues" evidence="6">
    <location>
        <begin position="217"/>
        <end position="237"/>
    </location>
</feature>
<feature type="compositionally biased region" description="Basic and acidic residues" evidence="6">
    <location>
        <begin position="162"/>
        <end position="185"/>
    </location>
</feature>
<comment type="subcellular location">
    <subcellularLocation>
        <location evidence="1 5">Nucleus</location>
    </subcellularLocation>
</comment>
<feature type="compositionally biased region" description="Polar residues" evidence="6">
    <location>
        <begin position="238"/>
        <end position="247"/>
    </location>
</feature>
<dbReference type="Pfam" id="PF04939">
    <property type="entry name" value="RRS1"/>
    <property type="match status" value="1"/>
</dbReference>
<feature type="compositionally biased region" description="Gly residues" evidence="6">
    <location>
        <begin position="288"/>
        <end position="303"/>
    </location>
</feature>
<dbReference type="InParanoid" id="A0A165R1N9"/>
<keyword evidence="8" id="KW-1185">Reference proteome</keyword>
<evidence type="ECO:0000313" key="7">
    <source>
        <dbReference type="EMBL" id="KZW04373.1"/>
    </source>
</evidence>
<sequence>MDVSAIVSAQQSKYKSTVVEKDIPLEIDVGLLTVTDPNPPDEDAYKANLEEYLTSTARDGVQSLVAALFALPTKSSPDGPLALLPKPTTALPRSKPLPKPKPPTKWEKFAAAKGIQHKVRDRKVFDEEKQEWVNRWGKDGKNRELEEQWLTEVPANAPADFDPAKESRDKRKERVAKNDKQRDQNLARAQGTSLSEKKKEIERASAMARVSTASMGKFDKKLEGESKIRGQKRKFDSNEMSTKTENQRALSIIAKLDGSKKRRTDRDGAPAEESVVNVRKAIRHASKGKGGVALGHKVGGGKPSGARASFGKKGKR</sequence>
<dbReference type="OrthoDB" id="28455at2759"/>
<dbReference type="GO" id="GO:0005634">
    <property type="term" value="C:nucleus"/>
    <property type="evidence" value="ECO:0007669"/>
    <property type="project" value="UniProtKB-SubCell"/>
</dbReference>
<evidence type="ECO:0000256" key="5">
    <source>
        <dbReference type="RuleBase" id="RU364132"/>
    </source>
</evidence>
<keyword evidence="4 5" id="KW-0539">Nucleus</keyword>
<feature type="region of interest" description="Disordered" evidence="6">
    <location>
        <begin position="150"/>
        <end position="247"/>
    </location>
</feature>
<feature type="compositionally biased region" description="Low complexity" evidence="6">
    <location>
        <begin position="80"/>
        <end position="92"/>
    </location>
</feature>
<evidence type="ECO:0000256" key="3">
    <source>
        <dbReference type="ARBA" id="ARBA00022517"/>
    </source>
</evidence>
<comment type="function">
    <text evidence="5">Involved in ribosomal large subunit assembly.</text>
</comment>
<protein>
    <recommendedName>
        <fullName evidence="5">Ribosome biogenesis regulatory protein</fullName>
    </recommendedName>
</protein>
<dbReference type="GO" id="GO:0042254">
    <property type="term" value="P:ribosome biogenesis"/>
    <property type="evidence" value="ECO:0007669"/>
    <property type="project" value="UniProtKB-KW"/>
</dbReference>
<accession>A0A165R1N9</accession>